<dbReference type="Pfam" id="PF12733">
    <property type="entry name" value="Cadherin-like"/>
    <property type="match status" value="1"/>
</dbReference>
<protein>
    <submittedName>
        <fullName evidence="2">Cadherin-like beta sandwich domain-containing protein</fullName>
    </submittedName>
</protein>
<proteinExistence type="predicted"/>
<comment type="caution">
    <text evidence="2">The sequence shown here is derived from an EMBL/GenBank/DDBJ whole genome shotgun (WGS) entry which is preliminary data.</text>
</comment>
<sequence>MKKNLIFALTFVNVLLGYNNKNYAQSNYALLSRIDIESVISSSPTWDPNVTTYSYTISKKGTFSFSAVTENKYKIQSISLNMNGTQIPLLFESKNINAQTSWIFKPYVSNNTTSVFQLIVTAQDGITQKTYNISITNNSEQAAQPKQTTQTTQTVQAPLSNDATLSGIRIYTRNFKPQGSAGFPASGWTPFDKSFSSNVTNYTATFNANTTAPSNSIAVCARTSQSGSKVQISVNGQIAKNGQDDIDNFFKGNKFHSDGSGDDNFLRSNDFTVVPKNTTTSIEIVVTAPDGTTQKTYYVSYNWLNVSP</sequence>
<evidence type="ECO:0000313" key="3">
    <source>
        <dbReference type="Proteomes" id="UP001595906"/>
    </source>
</evidence>
<name>A0ABV8PTX1_9BACT</name>
<gene>
    <name evidence="2" type="ORF">ACFOW1_06180</name>
</gene>
<dbReference type="RefSeq" id="WP_379012949.1">
    <property type="nucleotide sequence ID" value="NZ_JBHSDC010000005.1"/>
</dbReference>
<organism evidence="2 3">
    <name type="scientific">Parasediminibacterium paludis</name>
    <dbReference type="NCBI Taxonomy" id="908966"/>
    <lineage>
        <taxon>Bacteria</taxon>
        <taxon>Pseudomonadati</taxon>
        <taxon>Bacteroidota</taxon>
        <taxon>Chitinophagia</taxon>
        <taxon>Chitinophagales</taxon>
        <taxon>Chitinophagaceae</taxon>
        <taxon>Parasediminibacterium</taxon>
    </lineage>
</organism>
<accession>A0ABV8PTX1</accession>
<dbReference type="EMBL" id="JBHSDC010000005">
    <property type="protein sequence ID" value="MFC4231467.1"/>
    <property type="molecule type" value="Genomic_DNA"/>
</dbReference>
<dbReference type="Proteomes" id="UP001595906">
    <property type="component" value="Unassembled WGS sequence"/>
</dbReference>
<keyword evidence="3" id="KW-1185">Reference proteome</keyword>
<reference evidence="3" key="1">
    <citation type="journal article" date="2019" name="Int. J. Syst. Evol. Microbiol.">
        <title>The Global Catalogue of Microorganisms (GCM) 10K type strain sequencing project: providing services to taxonomists for standard genome sequencing and annotation.</title>
        <authorList>
            <consortium name="The Broad Institute Genomics Platform"/>
            <consortium name="The Broad Institute Genome Sequencing Center for Infectious Disease"/>
            <person name="Wu L."/>
            <person name="Ma J."/>
        </authorList>
    </citation>
    <scope>NUCLEOTIDE SEQUENCE [LARGE SCALE GENOMIC DNA]</scope>
    <source>
        <strain evidence="3">CECT 8010</strain>
    </source>
</reference>
<evidence type="ECO:0000313" key="2">
    <source>
        <dbReference type="EMBL" id="MFC4231467.1"/>
    </source>
</evidence>
<feature type="domain" description="Cadherin-like beta-sandwich-like" evidence="1">
    <location>
        <begin position="194"/>
        <end position="301"/>
    </location>
</feature>
<evidence type="ECO:0000259" key="1">
    <source>
        <dbReference type="Pfam" id="PF12733"/>
    </source>
</evidence>
<dbReference type="InterPro" id="IPR025883">
    <property type="entry name" value="Cadherin-like_domain"/>
</dbReference>